<dbReference type="Gene3D" id="3.40.30.10">
    <property type="entry name" value="Glutaredoxin"/>
    <property type="match status" value="2"/>
</dbReference>
<dbReference type="RefSeq" id="XP_018271296.1">
    <property type="nucleotide sequence ID" value="XM_018416749.1"/>
</dbReference>
<dbReference type="AlphaFoldDB" id="A0A194S3S8"/>
<dbReference type="Proteomes" id="UP000053890">
    <property type="component" value="Unassembled WGS sequence"/>
</dbReference>
<dbReference type="InterPro" id="IPR036249">
    <property type="entry name" value="Thioredoxin-like_sf"/>
</dbReference>
<dbReference type="CDD" id="cd02947">
    <property type="entry name" value="TRX_family"/>
    <property type="match status" value="1"/>
</dbReference>
<dbReference type="GO" id="GO:0034976">
    <property type="term" value="P:response to endoplasmic reticulum stress"/>
    <property type="evidence" value="ECO:0007669"/>
    <property type="project" value="TreeGrafter"/>
</dbReference>
<dbReference type="PROSITE" id="PS51352">
    <property type="entry name" value="THIOREDOXIN_2"/>
    <property type="match status" value="1"/>
</dbReference>
<accession>A0A194S3S8</accession>
<evidence type="ECO:0000313" key="4">
    <source>
        <dbReference type="Proteomes" id="UP000053890"/>
    </source>
</evidence>
<dbReference type="STRING" id="578459.A0A194S3S8"/>
<dbReference type="GeneID" id="28977197"/>
<evidence type="ECO:0000259" key="2">
    <source>
        <dbReference type="PROSITE" id="PS51352"/>
    </source>
</evidence>
<dbReference type="InterPro" id="IPR013766">
    <property type="entry name" value="Thioredoxin_domain"/>
</dbReference>
<evidence type="ECO:0000313" key="3">
    <source>
        <dbReference type="EMBL" id="KPV75247.1"/>
    </source>
</evidence>
<dbReference type="Pfam" id="PF00085">
    <property type="entry name" value="Thioredoxin"/>
    <property type="match status" value="1"/>
</dbReference>
<dbReference type="OrthoDB" id="427280at2759"/>
<dbReference type="PANTHER" id="PTHR45815">
    <property type="entry name" value="PROTEIN DISULFIDE-ISOMERASE A6"/>
    <property type="match status" value="1"/>
</dbReference>
<dbReference type="InterPro" id="IPR017937">
    <property type="entry name" value="Thioredoxin_CS"/>
</dbReference>
<reference evidence="3 4" key="1">
    <citation type="journal article" date="2015" name="Front. Microbiol.">
        <title>Genome sequence of the plant growth promoting endophytic yeast Rhodotorula graminis WP1.</title>
        <authorList>
            <person name="Firrincieli A."/>
            <person name="Otillar R."/>
            <person name="Salamov A."/>
            <person name="Schmutz J."/>
            <person name="Khan Z."/>
            <person name="Redman R.S."/>
            <person name="Fleck N.D."/>
            <person name="Lindquist E."/>
            <person name="Grigoriev I.V."/>
            <person name="Doty S.L."/>
        </authorList>
    </citation>
    <scope>NUCLEOTIDE SEQUENCE [LARGE SCALE GENOMIC DNA]</scope>
    <source>
        <strain evidence="3 4">WP1</strain>
    </source>
</reference>
<dbReference type="SUPFAM" id="SSF52833">
    <property type="entry name" value="Thioredoxin-like"/>
    <property type="match status" value="2"/>
</dbReference>
<protein>
    <recommendedName>
        <fullName evidence="2">Thioredoxin domain-containing protein</fullName>
    </recommendedName>
</protein>
<keyword evidence="1" id="KW-0732">Signal</keyword>
<proteinExistence type="predicted"/>
<organism evidence="3 4">
    <name type="scientific">Rhodotorula graminis (strain WP1)</name>
    <dbReference type="NCBI Taxonomy" id="578459"/>
    <lineage>
        <taxon>Eukaryota</taxon>
        <taxon>Fungi</taxon>
        <taxon>Dikarya</taxon>
        <taxon>Basidiomycota</taxon>
        <taxon>Pucciniomycotina</taxon>
        <taxon>Microbotryomycetes</taxon>
        <taxon>Sporidiobolales</taxon>
        <taxon>Sporidiobolaceae</taxon>
        <taxon>Rhodotorula</taxon>
    </lineage>
</organism>
<evidence type="ECO:0000256" key="1">
    <source>
        <dbReference type="SAM" id="SignalP"/>
    </source>
</evidence>
<feature type="domain" description="Thioredoxin" evidence="2">
    <location>
        <begin position="11"/>
        <end position="143"/>
    </location>
</feature>
<feature type="signal peptide" evidence="1">
    <location>
        <begin position="1"/>
        <end position="28"/>
    </location>
</feature>
<feature type="chain" id="PRO_5008265447" description="Thioredoxin domain-containing protein" evidence="1">
    <location>
        <begin position="29"/>
        <end position="267"/>
    </location>
</feature>
<keyword evidence="4" id="KW-1185">Reference proteome</keyword>
<name>A0A194S3S8_RHOGW</name>
<dbReference type="OMA" id="PWIEQSA"/>
<dbReference type="EMBL" id="KQ474078">
    <property type="protein sequence ID" value="KPV75247.1"/>
    <property type="molecule type" value="Genomic_DNA"/>
</dbReference>
<dbReference type="PRINTS" id="PR00421">
    <property type="entry name" value="THIOREDOXIN"/>
</dbReference>
<dbReference type="PANTHER" id="PTHR45815:SF3">
    <property type="entry name" value="PROTEIN DISULFIDE-ISOMERASE A6"/>
    <property type="match status" value="1"/>
</dbReference>
<dbReference type="GO" id="GO:0015035">
    <property type="term" value="F:protein-disulfide reductase activity"/>
    <property type="evidence" value="ECO:0007669"/>
    <property type="project" value="TreeGrafter"/>
</dbReference>
<dbReference type="GO" id="GO:0005788">
    <property type="term" value="C:endoplasmic reticulum lumen"/>
    <property type="evidence" value="ECO:0007669"/>
    <property type="project" value="TreeGrafter"/>
</dbReference>
<sequence length="267" mass="28415">MARTALTTRLALVAALALVLSLLPSANAALGNSKNLLQLTTKTFHKHVTRSDKLSVVAFTAPWCGYCKKLAGDYDKVADSLKGIVNVVNVDCDADENKPLCGREGVQGFPTIKLFPGGSAPSRSYDGPRTAKDIIAAATGAMPTFVKRAGTAAEVEALREKASTKPISLLFTSAGKVTPLYKALSTDFYRELEFYAARDEKVGNEAMRAFGVETTPALLVLSGGDEVVKYEGPLKYDKLRAFLEPFAAAAAQAGGAKGKKRGEHEEL</sequence>
<gene>
    <name evidence="3" type="ORF">RHOBADRAFT_53248</name>
</gene>
<dbReference type="PROSITE" id="PS00194">
    <property type="entry name" value="THIOREDOXIN_1"/>
    <property type="match status" value="1"/>
</dbReference>